<name>A0ABX5M4D3_9GAMM</name>
<reference evidence="1 2" key="1">
    <citation type="submission" date="2015-03" db="EMBL/GenBank/DDBJ databases">
        <authorList>
            <person name="Krishnan R."/>
            <person name="Midha S."/>
            <person name="Patil P.B."/>
            <person name="Rameshkumar N."/>
        </authorList>
    </citation>
    <scope>NUCLEOTIDE SEQUENCE [LARGE SCALE GENOMIC DNA]</scope>
    <source>
        <strain evidence="1 2">L1E11</strain>
    </source>
</reference>
<dbReference type="SUPFAM" id="SSF55729">
    <property type="entry name" value="Acyl-CoA N-acyltransferases (Nat)"/>
    <property type="match status" value="1"/>
</dbReference>
<proteinExistence type="predicted"/>
<dbReference type="InterPro" id="IPR016181">
    <property type="entry name" value="Acyl_CoA_acyltransferase"/>
</dbReference>
<protein>
    <recommendedName>
        <fullName evidence="3">N-acetyltransferase domain-containing protein</fullName>
    </recommendedName>
</protein>
<dbReference type="Proteomes" id="UP000248090">
    <property type="component" value="Unassembled WGS sequence"/>
</dbReference>
<keyword evidence="2" id="KW-1185">Reference proteome</keyword>
<dbReference type="EMBL" id="LAPT01000006">
    <property type="protein sequence ID" value="PXF32855.1"/>
    <property type="molecule type" value="Genomic_DNA"/>
</dbReference>
<gene>
    <name evidence="1" type="ORF">WH50_02160</name>
</gene>
<organism evidence="1 2">
    <name type="scientific">Pokkaliibacter plantistimulans</name>
    <dbReference type="NCBI Taxonomy" id="1635171"/>
    <lineage>
        <taxon>Bacteria</taxon>
        <taxon>Pseudomonadati</taxon>
        <taxon>Pseudomonadota</taxon>
        <taxon>Gammaproteobacteria</taxon>
        <taxon>Oceanospirillales</taxon>
        <taxon>Balneatrichaceae</taxon>
        <taxon>Pokkaliibacter</taxon>
    </lineage>
</organism>
<dbReference type="Gene3D" id="3.40.630.30">
    <property type="match status" value="1"/>
</dbReference>
<evidence type="ECO:0000313" key="2">
    <source>
        <dbReference type="Proteomes" id="UP000248090"/>
    </source>
</evidence>
<dbReference type="RefSeq" id="WP_110185822.1">
    <property type="nucleotide sequence ID" value="NZ_CP177354.1"/>
</dbReference>
<sequence>MNLLSLLKKSYQKGLFGTVRFVFQRFILQRWQLVWLERSLAMPMPARIIWSGEHMRLSASTLTVLSRHFPRHITVAEDFLSNGLHGYAAVDEQGDAIAFAWVADGDYYDPHLYHCWLRVPTDAVYLVYGEVAKKLRGSGLALLLHYVFADCHQRGYQRAQAVVDLSNLRSLTFCLGIGFHETGLMQQVYCLAHHFYFSRRQPYQGQRFAHLIKPTRKRALSACAAVDDSGAPYQ</sequence>
<accession>A0ABX5M4D3</accession>
<evidence type="ECO:0000313" key="1">
    <source>
        <dbReference type="EMBL" id="PXF32855.1"/>
    </source>
</evidence>
<comment type="caution">
    <text evidence="1">The sequence shown here is derived from an EMBL/GenBank/DDBJ whole genome shotgun (WGS) entry which is preliminary data.</text>
</comment>
<evidence type="ECO:0008006" key="3">
    <source>
        <dbReference type="Google" id="ProtNLM"/>
    </source>
</evidence>